<evidence type="ECO:0000313" key="9">
    <source>
        <dbReference type="EMBL" id="OEL24248.1"/>
    </source>
</evidence>
<dbReference type="STRING" id="888268.A0A1E5VGH9"/>
<organism evidence="9 10">
    <name type="scientific">Dichanthelium oligosanthes</name>
    <dbReference type="NCBI Taxonomy" id="888268"/>
    <lineage>
        <taxon>Eukaryota</taxon>
        <taxon>Viridiplantae</taxon>
        <taxon>Streptophyta</taxon>
        <taxon>Embryophyta</taxon>
        <taxon>Tracheophyta</taxon>
        <taxon>Spermatophyta</taxon>
        <taxon>Magnoliopsida</taxon>
        <taxon>Liliopsida</taxon>
        <taxon>Poales</taxon>
        <taxon>Poaceae</taxon>
        <taxon>PACMAD clade</taxon>
        <taxon>Panicoideae</taxon>
        <taxon>Panicodae</taxon>
        <taxon>Paniceae</taxon>
        <taxon>Dichantheliinae</taxon>
        <taxon>Dichanthelium</taxon>
    </lineage>
</organism>
<keyword evidence="3" id="KW-0064">Aspartyl protease</keyword>
<dbReference type="InterPro" id="IPR021109">
    <property type="entry name" value="Peptidase_aspartic_dom_sf"/>
</dbReference>
<feature type="signal peptide" evidence="7">
    <location>
        <begin position="1"/>
        <end position="22"/>
    </location>
</feature>
<dbReference type="GO" id="GO:0004190">
    <property type="term" value="F:aspartic-type endopeptidase activity"/>
    <property type="evidence" value="ECO:0007669"/>
    <property type="project" value="UniProtKB-KW"/>
</dbReference>
<dbReference type="InterPro" id="IPR032861">
    <property type="entry name" value="TAXi_N"/>
</dbReference>
<reference evidence="9 10" key="1">
    <citation type="submission" date="2016-09" db="EMBL/GenBank/DDBJ databases">
        <title>The draft genome of Dichanthelium oligosanthes: A C3 panicoid grass species.</title>
        <authorList>
            <person name="Studer A.J."/>
            <person name="Schnable J.C."/>
            <person name="Brutnell T.P."/>
        </authorList>
    </citation>
    <scope>NUCLEOTIDE SEQUENCE [LARGE SCALE GENOMIC DNA]</scope>
    <source>
        <strain evidence="10">cv. Kellogg 1175</strain>
        <tissue evidence="9">Leaf</tissue>
    </source>
</reference>
<dbReference type="PRINTS" id="PR00792">
    <property type="entry name" value="PEPSIN"/>
</dbReference>
<dbReference type="Gene3D" id="2.40.70.10">
    <property type="entry name" value="Acid Proteases"/>
    <property type="match status" value="2"/>
</dbReference>
<dbReference type="CDD" id="cd05476">
    <property type="entry name" value="pepsin_A_like_plant"/>
    <property type="match status" value="1"/>
</dbReference>
<evidence type="ECO:0000313" key="10">
    <source>
        <dbReference type="Proteomes" id="UP000095767"/>
    </source>
</evidence>
<dbReference type="Pfam" id="PF14543">
    <property type="entry name" value="TAXi_N"/>
    <property type="match status" value="1"/>
</dbReference>
<dbReference type="Pfam" id="PF14541">
    <property type="entry name" value="TAXi_C"/>
    <property type="match status" value="1"/>
</dbReference>
<evidence type="ECO:0000256" key="6">
    <source>
        <dbReference type="PIRSR" id="PIRSR601461-1"/>
    </source>
</evidence>
<dbReference type="SUPFAM" id="SSF50630">
    <property type="entry name" value="Acid proteases"/>
    <property type="match status" value="1"/>
</dbReference>
<dbReference type="InterPro" id="IPR034161">
    <property type="entry name" value="Pepsin-like_plant"/>
</dbReference>
<evidence type="ECO:0000256" key="5">
    <source>
        <dbReference type="ARBA" id="ARBA00023180"/>
    </source>
</evidence>
<name>A0A1E5VGH9_9POAL</name>
<feature type="domain" description="Peptidase A1" evidence="8">
    <location>
        <begin position="82"/>
        <end position="412"/>
    </location>
</feature>
<keyword evidence="10" id="KW-1185">Reference proteome</keyword>
<evidence type="ECO:0000259" key="8">
    <source>
        <dbReference type="PROSITE" id="PS51767"/>
    </source>
</evidence>
<dbReference type="AlphaFoldDB" id="A0A1E5VGH9"/>
<dbReference type="PROSITE" id="PS51767">
    <property type="entry name" value="PEPTIDASE_A1"/>
    <property type="match status" value="1"/>
</dbReference>
<evidence type="ECO:0000256" key="3">
    <source>
        <dbReference type="ARBA" id="ARBA00022750"/>
    </source>
</evidence>
<dbReference type="InterPro" id="IPR033121">
    <property type="entry name" value="PEPTIDASE_A1"/>
</dbReference>
<dbReference type="InterPro" id="IPR001461">
    <property type="entry name" value="Aspartic_peptidase_A1"/>
</dbReference>
<proteinExistence type="inferred from homology"/>
<keyword evidence="4" id="KW-0378">Hydrolase</keyword>
<keyword evidence="2" id="KW-0645">Protease</keyword>
<dbReference type="EMBL" id="LWDX02040149">
    <property type="protein sequence ID" value="OEL24248.1"/>
    <property type="molecule type" value="Genomic_DNA"/>
</dbReference>
<comment type="caution">
    <text evidence="9">The sequence shown here is derived from an EMBL/GenBank/DDBJ whole genome shotgun (WGS) entry which is preliminary data.</text>
</comment>
<feature type="active site" evidence="6">
    <location>
        <position position="100"/>
    </location>
</feature>
<dbReference type="InterPro" id="IPR051708">
    <property type="entry name" value="Plant_Aspart_Prot_A1"/>
</dbReference>
<feature type="active site" evidence="6">
    <location>
        <position position="297"/>
    </location>
</feature>
<comment type="similarity">
    <text evidence="1">Belongs to the peptidase A1 family.</text>
</comment>
<evidence type="ECO:0000256" key="1">
    <source>
        <dbReference type="ARBA" id="ARBA00007447"/>
    </source>
</evidence>
<evidence type="ECO:0000256" key="4">
    <source>
        <dbReference type="ARBA" id="ARBA00022801"/>
    </source>
</evidence>
<dbReference type="Proteomes" id="UP000095767">
    <property type="component" value="Unassembled WGS sequence"/>
</dbReference>
<dbReference type="PANTHER" id="PTHR47967:SF20">
    <property type="entry name" value="OS01G0696800 PROTEIN"/>
    <property type="match status" value="1"/>
</dbReference>
<sequence length="424" mass="44549">MAAKLFLHALVFFFLVAAPFLAYSEGRVFRATMMRSEKAINFTQAARRSQERLWMLSARLDAAAGGVSTQTPLQKMDGAGEYGIAFSIGTPPQELSALADTGSDLVWVKCGACVRCAPQGSPSYYPNTSSSFSKLPCSSGLCGDLKSKSRATCDAGGSECDYTYFYGLAFRSHHYTMGYLGSETFTLGSDAVPGIGFGCTTMSEGGYGTGSGLVGLGRGPLSLVKQLRVGAFSYCLTSDPSKTSPLLFGSGALTGAGVQSTPLVQGLSPTYYTVDLRSISIGAVTTLGTRTSGIVFDSGTTLTFLAEPAYTLAKAALLSQTNLPLAAGRGDGSDDVCFQTSGGSADVPSMVLHFDGADMALPAENFFLPAGNGGVICWVVRRSPSRLSIVGNIMQMDYHVRYDVDNSVLSFQPANCDNLEETGN</sequence>
<accession>A0A1E5VGH9</accession>
<keyword evidence="5" id="KW-0325">Glycoprotein</keyword>
<dbReference type="PANTHER" id="PTHR47967">
    <property type="entry name" value="OS07G0603500 PROTEIN-RELATED"/>
    <property type="match status" value="1"/>
</dbReference>
<evidence type="ECO:0000256" key="2">
    <source>
        <dbReference type="ARBA" id="ARBA00022670"/>
    </source>
</evidence>
<dbReference type="InterPro" id="IPR032799">
    <property type="entry name" value="TAXi_C"/>
</dbReference>
<dbReference type="OrthoDB" id="639179at2759"/>
<dbReference type="FunFam" id="2.40.70.10:FF:000033">
    <property type="entry name" value="Aspartyl protease family protein"/>
    <property type="match status" value="1"/>
</dbReference>
<protein>
    <submittedName>
        <fullName evidence="9">Aspartic proteinase nepenthesin-1</fullName>
    </submittedName>
</protein>
<gene>
    <name evidence="9" type="ORF">BAE44_0014734</name>
</gene>
<dbReference type="GO" id="GO:0006508">
    <property type="term" value="P:proteolysis"/>
    <property type="evidence" value="ECO:0007669"/>
    <property type="project" value="UniProtKB-KW"/>
</dbReference>
<feature type="chain" id="PRO_5009188084" evidence="7">
    <location>
        <begin position="23"/>
        <end position="424"/>
    </location>
</feature>
<keyword evidence="7" id="KW-0732">Signal</keyword>
<evidence type="ECO:0000256" key="7">
    <source>
        <dbReference type="SAM" id="SignalP"/>
    </source>
</evidence>
<dbReference type="GO" id="GO:0005576">
    <property type="term" value="C:extracellular region"/>
    <property type="evidence" value="ECO:0007669"/>
    <property type="project" value="TreeGrafter"/>
</dbReference>